<dbReference type="GO" id="GO:0006508">
    <property type="term" value="P:proteolysis"/>
    <property type="evidence" value="ECO:0007669"/>
    <property type="project" value="UniProtKB-KW"/>
</dbReference>
<feature type="domain" description="PDZ" evidence="12">
    <location>
        <begin position="123"/>
        <end position="202"/>
    </location>
</feature>
<keyword evidence="5 11" id="KW-0812">Transmembrane</keyword>
<gene>
    <name evidence="13" type="primary">rseP</name>
    <name evidence="13" type="ORF">FDP22_13675</name>
</gene>
<keyword evidence="14" id="KW-1185">Reference proteome</keyword>
<proteinExistence type="inferred from homology"/>
<feature type="transmembrane region" description="Helical" evidence="11">
    <location>
        <begin position="415"/>
        <end position="436"/>
    </location>
</feature>
<evidence type="ECO:0000256" key="2">
    <source>
        <dbReference type="ARBA" id="ARBA00004141"/>
    </source>
</evidence>
<dbReference type="CDD" id="cd23081">
    <property type="entry name" value="cpPDZ_EcRseP-like"/>
    <property type="match status" value="1"/>
</dbReference>
<dbReference type="Proteomes" id="UP000305888">
    <property type="component" value="Chromosome"/>
</dbReference>
<evidence type="ECO:0000256" key="11">
    <source>
        <dbReference type="RuleBase" id="RU362031"/>
    </source>
</evidence>
<name>A0A5B8FHQ6_9RHOB</name>
<keyword evidence="4 13" id="KW-0645">Protease</keyword>
<evidence type="ECO:0000256" key="5">
    <source>
        <dbReference type="ARBA" id="ARBA00022692"/>
    </source>
</evidence>
<comment type="similarity">
    <text evidence="3 11">Belongs to the peptidase M50B family.</text>
</comment>
<dbReference type="InterPro" id="IPR036034">
    <property type="entry name" value="PDZ_sf"/>
</dbReference>
<keyword evidence="9 11" id="KW-0482">Metalloprotease</keyword>
<feature type="domain" description="PDZ" evidence="12">
    <location>
        <begin position="203"/>
        <end position="271"/>
    </location>
</feature>
<evidence type="ECO:0000256" key="4">
    <source>
        <dbReference type="ARBA" id="ARBA00022670"/>
    </source>
</evidence>
<accession>A0A5B8FHQ6</accession>
<dbReference type="GO" id="GO:0046872">
    <property type="term" value="F:metal ion binding"/>
    <property type="evidence" value="ECO:0007669"/>
    <property type="project" value="UniProtKB-KW"/>
</dbReference>
<keyword evidence="7 11" id="KW-0862">Zinc</keyword>
<dbReference type="OrthoDB" id="9782003at2"/>
<feature type="transmembrane region" description="Helical" evidence="11">
    <location>
        <begin position="12"/>
        <end position="30"/>
    </location>
</feature>
<dbReference type="KEGG" id="ppru:FDP22_13675"/>
<evidence type="ECO:0000256" key="1">
    <source>
        <dbReference type="ARBA" id="ARBA00001947"/>
    </source>
</evidence>
<dbReference type="SMART" id="SM00228">
    <property type="entry name" value="PDZ"/>
    <property type="match status" value="2"/>
</dbReference>
<dbReference type="RefSeq" id="WP_138574475.1">
    <property type="nucleotide sequence ID" value="NZ_CP040818.1"/>
</dbReference>
<reference evidence="13 14" key="1">
    <citation type="submission" date="2019-06" db="EMBL/GenBank/DDBJ databases">
        <title>Genome sequence of Rhodobacteraceae bacterium D4M1.</title>
        <authorList>
            <person name="Cao J."/>
        </authorList>
    </citation>
    <scope>NUCLEOTIDE SEQUENCE [LARGE SCALE GENOMIC DNA]</scope>
    <source>
        <strain evidence="13 14">D4M1</strain>
    </source>
</reference>
<protein>
    <recommendedName>
        <fullName evidence="11">Zinc metalloprotease</fullName>
        <ecNumber evidence="11">3.4.24.-</ecNumber>
    </recommendedName>
</protein>
<dbReference type="Pfam" id="PF02163">
    <property type="entry name" value="Peptidase_M50"/>
    <property type="match status" value="1"/>
</dbReference>
<dbReference type="CDD" id="cd06163">
    <property type="entry name" value="S2P-M50_PDZ_RseP-like"/>
    <property type="match status" value="1"/>
</dbReference>
<keyword evidence="6 11" id="KW-0378">Hydrolase</keyword>
<evidence type="ECO:0000256" key="7">
    <source>
        <dbReference type="ARBA" id="ARBA00022833"/>
    </source>
</evidence>
<evidence type="ECO:0000259" key="12">
    <source>
        <dbReference type="SMART" id="SM00228"/>
    </source>
</evidence>
<dbReference type="PANTHER" id="PTHR42837">
    <property type="entry name" value="REGULATOR OF SIGMA-E PROTEASE RSEP"/>
    <property type="match status" value="1"/>
</dbReference>
<feature type="transmembrane region" description="Helical" evidence="11">
    <location>
        <begin position="114"/>
        <end position="138"/>
    </location>
</feature>
<dbReference type="GO" id="GO:0016020">
    <property type="term" value="C:membrane"/>
    <property type="evidence" value="ECO:0007669"/>
    <property type="project" value="UniProtKB-SubCell"/>
</dbReference>
<dbReference type="InterPro" id="IPR004387">
    <property type="entry name" value="Pept_M50_Zn"/>
</dbReference>
<dbReference type="SUPFAM" id="SSF50156">
    <property type="entry name" value="PDZ domain-like"/>
    <property type="match status" value="2"/>
</dbReference>
<comment type="cofactor">
    <cofactor evidence="1 11">
        <name>Zn(2+)</name>
        <dbReference type="ChEBI" id="CHEBI:29105"/>
    </cofactor>
</comment>
<sequence length="446" mass="47559">MEFAAELADKLYYLWFIVVLGIVVFVHEYGHYIVGRWCGIHAEVFSIGFGKELFAWTDSRGTRWRIGLLPLGGFVKFLGDADGTSSAPDDAALAKMDARTLRHSFHGAAVWRRALAVAAGPVFNFILSVVVFAGLAMWQGQAVPGAKVGSVSQVEGHDFGLRAGDEILSVNGAAVTGLGGLYATAAAMPQPGPLEVTLERDGREITTEIPYVNPPLVGWVAPMSAAMGAGLRENDLITAIDGTPIASFRELQQMVMASQDKSLSVSLLRDGQPREVTLTPVMTDIEDGQGGYVRRPVIGISSGVPIMPELRTPMPWEAASLGVERTWSVIAGSVSGIYHIIAGDVSARNLQGPLGIMQVSGDTARSGLDDLVNLLAVISTAIGFLNLMPVPVLDGGHLVFLGYEAVRGRPPADRWVEYASGLGLAMVLMLMLFATYNDVLRLIGLA</sequence>
<dbReference type="EMBL" id="CP040818">
    <property type="protein sequence ID" value="QDL92741.1"/>
    <property type="molecule type" value="Genomic_DNA"/>
</dbReference>
<dbReference type="AlphaFoldDB" id="A0A5B8FHQ6"/>
<evidence type="ECO:0000313" key="13">
    <source>
        <dbReference type="EMBL" id="QDL92741.1"/>
    </source>
</evidence>
<dbReference type="EC" id="3.4.24.-" evidence="11"/>
<feature type="transmembrane region" description="Helical" evidence="11">
    <location>
        <begin position="374"/>
        <end position="403"/>
    </location>
</feature>
<dbReference type="GO" id="GO:0004222">
    <property type="term" value="F:metalloendopeptidase activity"/>
    <property type="evidence" value="ECO:0007669"/>
    <property type="project" value="InterPro"/>
</dbReference>
<keyword evidence="8 11" id="KW-1133">Transmembrane helix</keyword>
<dbReference type="InterPro" id="IPR001478">
    <property type="entry name" value="PDZ"/>
</dbReference>
<dbReference type="PANTHER" id="PTHR42837:SF2">
    <property type="entry name" value="MEMBRANE METALLOPROTEASE ARASP2, CHLOROPLASTIC-RELATED"/>
    <property type="match status" value="1"/>
</dbReference>
<dbReference type="InterPro" id="IPR008915">
    <property type="entry name" value="Peptidase_M50"/>
</dbReference>
<comment type="subcellular location">
    <subcellularLocation>
        <location evidence="2">Membrane</location>
        <topology evidence="2">Multi-pass membrane protein</topology>
    </subcellularLocation>
</comment>
<evidence type="ECO:0000256" key="9">
    <source>
        <dbReference type="ARBA" id="ARBA00023049"/>
    </source>
</evidence>
<keyword evidence="11" id="KW-0479">Metal-binding</keyword>
<evidence type="ECO:0000256" key="10">
    <source>
        <dbReference type="ARBA" id="ARBA00023136"/>
    </source>
</evidence>
<evidence type="ECO:0000256" key="8">
    <source>
        <dbReference type="ARBA" id="ARBA00022989"/>
    </source>
</evidence>
<organism evidence="13 14">
    <name type="scientific">Paroceanicella profunda</name>
    <dbReference type="NCBI Taxonomy" id="2579971"/>
    <lineage>
        <taxon>Bacteria</taxon>
        <taxon>Pseudomonadati</taxon>
        <taxon>Pseudomonadota</taxon>
        <taxon>Alphaproteobacteria</taxon>
        <taxon>Rhodobacterales</taxon>
        <taxon>Paracoccaceae</taxon>
        <taxon>Paroceanicella</taxon>
    </lineage>
</organism>
<evidence type="ECO:0000256" key="6">
    <source>
        <dbReference type="ARBA" id="ARBA00022801"/>
    </source>
</evidence>
<dbReference type="Pfam" id="PF17820">
    <property type="entry name" value="PDZ_6"/>
    <property type="match status" value="1"/>
</dbReference>
<dbReference type="NCBIfam" id="TIGR00054">
    <property type="entry name" value="RIP metalloprotease RseP"/>
    <property type="match status" value="1"/>
</dbReference>
<evidence type="ECO:0000256" key="3">
    <source>
        <dbReference type="ARBA" id="ARBA00007931"/>
    </source>
</evidence>
<keyword evidence="10 11" id="KW-0472">Membrane</keyword>
<evidence type="ECO:0000313" key="14">
    <source>
        <dbReference type="Proteomes" id="UP000305888"/>
    </source>
</evidence>
<dbReference type="Gene3D" id="2.30.42.10">
    <property type="match status" value="2"/>
</dbReference>
<dbReference type="InterPro" id="IPR041489">
    <property type="entry name" value="PDZ_6"/>
</dbReference>